<dbReference type="STRING" id="1190417.SAMN05660690_1897"/>
<feature type="transmembrane region" description="Helical" evidence="2">
    <location>
        <begin position="68"/>
        <end position="98"/>
    </location>
</feature>
<accession>A0A1G6MKL8</accession>
<evidence type="ECO:0000256" key="1">
    <source>
        <dbReference type="SAM" id="MobiDB-lite"/>
    </source>
</evidence>
<reference evidence="5" key="1">
    <citation type="submission" date="2016-10" db="EMBL/GenBank/DDBJ databases">
        <authorList>
            <person name="Varghese N."/>
            <person name="Submissions S."/>
        </authorList>
    </citation>
    <scope>NUCLEOTIDE SEQUENCE [LARGE SCALE GENOMIC DNA]</scope>
    <source>
        <strain evidence="5">DSM 45421</strain>
    </source>
</reference>
<feature type="domain" description="DUF4190" evidence="3">
    <location>
        <begin position="33"/>
        <end position="86"/>
    </location>
</feature>
<evidence type="ECO:0000313" key="5">
    <source>
        <dbReference type="Proteomes" id="UP000199416"/>
    </source>
</evidence>
<sequence length="104" mass="10355">MSSSQDPSGYGSAQAYGPPPPGWPPYRRPTNTLAILALVFAFVASPAGLVLGILARRQIRQTGEEGDGLALAGIVIGGIGTALAVLGVVVAIVVVATVGASFAP</sequence>
<proteinExistence type="predicted"/>
<keyword evidence="2" id="KW-0812">Transmembrane</keyword>
<dbReference type="Proteomes" id="UP000199416">
    <property type="component" value="Unassembled WGS sequence"/>
</dbReference>
<gene>
    <name evidence="4" type="ORF">SAMN05660690_1897</name>
</gene>
<dbReference type="AlphaFoldDB" id="A0A1G6MKL8"/>
<dbReference type="RefSeq" id="WP_091365815.1">
    <property type="nucleotide sequence ID" value="NZ_FMZF01000002.1"/>
</dbReference>
<keyword evidence="2" id="KW-0472">Membrane</keyword>
<organism evidence="4 5">
    <name type="scientific">Geodermatophilus telluris</name>
    <dbReference type="NCBI Taxonomy" id="1190417"/>
    <lineage>
        <taxon>Bacteria</taxon>
        <taxon>Bacillati</taxon>
        <taxon>Actinomycetota</taxon>
        <taxon>Actinomycetes</taxon>
        <taxon>Geodermatophilales</taxon>
        <taxon>Geodermatophilaceae</taxon>
        <taxon>Geodermatophilus</taxon>
    </lineage>
</organism>
<keyword evidence="5" id="KW-1185">Reference proteome</keyword>
<protein>
    <recommendedName>
        <fullName evidence="3">DUF4190 domain-containing protein</fullName>
    </recommendedName>
</protein>
<dbReference type="InterPro" id="IPR025241">
    <property type="entry name" value="DUF4190"/>
</dbReference>
<name>A0A1G6MKL8_9ACTN</name>
<evidence type="ECO:0000256" key="2">
    <source>
        <dbReference type="SAM" id="Phobius"/>
    </source>
</evidence>
<feature type="transmembrane region" description="Helical" evidence="2">
    <location>
        <begin position="33"/>
        <end position="56"/>
    </location>
</feature>
<feature type="region of interest" description="Disordered" evidence="1">
    <location>
        <begin position="1"/>
        <end position="24"/>
    </location>
</feature>
<evidence type="ECO:0000313" key="4">
    <source>
        <dbReference type="EMBL" id="SDC55814.1"/>
    </source>
</evidence>
<dbReference type="EMBL" id="FMZF01000002">
    <property type="protein sequence ID" value="SDC55814.1"/>
    <property type="molecule type" value="Genomic_DNA"/>
</dbReference>
<keyword evidence="2" id="KW-1133">Transmembrane helix</keyword>
<evidence type="ECO:0000259" key="3">
    <source>
        <dbReference type="Pfam" id="PF13828"/>
    </source>
</evidence>
<dbReference type="Pfam" id="PF13828">
    <property type="entry name" value="DUF4190"/>
    <property type="match status" value="1"/>
</dbReference>